<evidence type="ECO:0000259" key="8">
    <source>
        <dbReference type="Pfam" id="PF00940"/>
    </source>
</evidence>
<dbReference type="OrthoDB" id="276422at2759"/>
<dbReference type="Gene3D" id="1.10.1320.10">
    <property type="entry name" value="DNA-directed RNA polymerase, N-terminal domain"/>
    <property type="match status" value="1"/>
</dbReference>
<dbReference type="Pfam" id="PF14700">
    <property type="entry name" value="RPOL_N"/>
    <property type="match status" value="1"/>
</dbReference>
<dbReference type="EC" id="2.7.7.6" evidence="2"/>
<evidence type="ECO:0000256" key="5">
    <source>
        <dbReference type="ARBA" id="ARBA00022695"/>
    </source>
</evidence>
<dbReference type="GO" id="GO:0003899">
    <property type="term" value="F:DNA-directed RNA polymerase activity"/>
    <property type="evidence" value="ECO:0007669"/>
    <property type="project" value="UniProtKB-EC"/>
</dbReference>
<dbReference type="PANTHER" id="PTHR10102">
    <property type="entry name" value="DNA-DIRECTED RNA POLYMERASE, MITOCHONDRIAL"/>
    <property type="match status" value="1"/>
</dbReference>
<dbReference type="GO" id="GO:0071897">
    <property type="term" value="P:DNA biosynthetic process"/>
    <property type="evidence" value="ECO:0007669"/>
    <property type="project" value="UniProtKB-ARBA"/>
</dbReference>
<dbReference type="PANTHER" id="PTHR10102:SF0">
    <property type="entry name" value="DNA-DIRECTED RNA POLYMERASE, MITOCHONDRIAL"/>
    <property type="match status" value="1"/>
</dbReference>
<keyword evidence="4" id="KW-0808">Transferase</keyword>
<feature type="non-terminal residue" evidence="10">
    <location>
        <position position="320"/>
    </location>
</feature>
<protein>
    <recommendedName>
        <fullName evidence="2">DNA-directed RNA polymerase</fullName>
        <ecNumber evidence="2">2.7.7.6</ecNumber>
    </recommendedName>
</protein>
<dbReference type="Proteomes" id="UP000288716">
    <property type="component" value="Unassembled WGS sequence"/>
</dbReference>
<dbReference type="InterPro" id="IPR029262">
    <property type="entry name" value="RPOL_N"/>
</dbReference>
<feature type="domain" description="DNA-directed RNA polymerase C-terminal" evidence="8">
    <location>
        <begin position="269"/>
        <end position="320"/>
    </location>
</feature>
<dbReference type="InterPro" id="IPR037159">
    <property type="entry name" value="RNA_POL_N_sf"/>
</dbReference>
<name>A0A443RWQ3_9ACAR</name>
<sequence>MSQMTWPISVLNEVGRFLYDIILSEATVDANILKKNNANQRNVPVFYLIYMYRDTNCIHEVRNNVHFLRLFQLANIDEMVFPTNDLPMLVPPIPWITHNFGGYLYSKCDFIREACPGEMGLLGIKLAAKANLTAIQDSLNVLSFCPWKVNPEILDIALKLFRNNGNTALDIPLHSSAFPPLPKLSDAKSKAEKLTLLKKRSMLKQERKEMFSLWCDCLYKLSIANHYRNKIFWFTQNLDFRGRVYSVPPHFNHLGADLSRSLLLFAKGKPLGPKGLDWLKMHVINLTGLKKRCSAKERLEYANEILPLIFDSADNPLSGK</sequence>
<evidence type="ECO:0000256" key="3">
    <source>
        <dbReference type="ARBA" id="ARBA00022478"/>
    </source>
</evidence>
<proteinExistence type="inferred from homology"/>
<dbReference type="InterPro" id="IPR002092">
    <property type="entry name" value="DNA-dir_Rpol_phage-type"/>
</dbReference>
<dbReference type="GO" id="GO:0006390">
    <property type="term" value="P:mitochondrial transcription"/>
    <property type="evidence" value="ECO:0007669"/>
    <property type="project" value="TreeGrafter"/>
</dbReference>
<dbReference type="Gene3D" id="1.10.287.280">
    <property type="match status" value="1"/>
</dbReference>
<dbReference type="EMBL" id="NCKV01024912">
    <property type="protein sequence ID" value="RWS19568.1"/>
    <property type="molecule type" value="Genomic_DNA"/>
</dbReference>
<dbReference type="VEuPathDB" id="VectorBase:LDEU012472"/>
<evidence type="ECO:0000256" key="7">
    <source>
        <dbReference type="ARBA" id="ARBA00048552"/>
    </source>
</evidence>
<dbReference type="GO" id="GO:0001018">
    <property type="term" value="F:mitochondrial promoter sequence-specific DNA binding"/>
    <property type="evidence" value="ECO:0007669"/>
    <property type="project" value="TreeGrafter"/>
</dbReference>
<keyword evidence="6" id="KW-0804">Transcription</keyword>
<comment type="similarity">
    <text evidence="1">Belongs to the phage and mitochondrial RNA polymerase family.</text>
</comment>
<keyword evidence="5" id="KW-0548">Nucleotidyltransferase</keyword>
<keyword evidence="11" id="KW-1185">Reference proteome</keyword>
<dbReference type="InterPro" id="IPR046950">
    <property type="entry name" value="DNA-dir_Rpol_C_phage-type"/>
</dbReference>
<evidence type="ECO:0000256" key="1">
    <source>
        <dbReference type="ARBA" id="ARBA00009493"/>
    </source>
</evidence>
<accession>A0A443RWQ3</accession>
<evidence type="ECO:0000256" key="2">
    <source>
        <dbReference type="ARBA" id="ARBA00012418"/>
    </source>
</evidence>
<evidence type="ECO:0000256" key="4">
    <source>
        <dbReference type="ARBA" id="ARBA00022679"/>
    </source>
</evidence>
<dbReference type="STRING" id="299467.A0A443RWQ3"/>
<evidence type="ECO:0000259" key="9">
    <source>
        <dbReference type="Pfam" id="PF14700"/>
    </source>
</evidence>
<comment type="catalytic activity">
    <reaction evidence="7">
        <text>RNA(n) + a ribonucleoside 5'-triphosphate = RNA(n+1) + diphosphate</text>
        <dbReference type="Rhea" id="RHEA:21248"/>
        <dbReference type="Rhea" id="RHEA-COMP:14527"/>
        <dbReference type="Rhea" id="RHEA-COMP:17342"/>
        <dbReference type="ChEBI" id="CHEBI:33019"/>
        <dbReference type="ChEBI" id="CHEBI:61557"/>
        <dbReference type="ChEBI" id="CHEBI:140395"/>
        <dbReference type="EC" id="2.7.7.6"/>
    </reaction>
</comment>
<gene>
    <name evidence="10" type="ORF">B4U80_10064</name>
</gene>
<reference evidence="10 11" key="1">
    <citation type="journal article" date="2018" name="Gigascience">
        <title>Genomes of trombidid mites reveal novel predicted allergens and laterally-transferred genes associated with secondary metabolism.</title>
        <authorList>
            <person name="Dong X."/>
            <person name="Chaisiri K."/>
            <person name="Xia D."/>
            <person name="Armstrong S.D."/>
            <person name="Fang Y."/>
            <person name="Donnelly M.J."/>
            <person name="Kadowaki T."/>
            <person name="McGarry J.W."/>
            <person name="Darby A.C."/>
            <person name="Makepeace B.L."/>
        </authorList>
    </citation>
    <scope>NUCLEOTIDE SEQUENCE [LARGE SCALE GENOMIC DNA]</scope>
    <source>
        <strain evidence="10">UoL-UT</strain>
    </source>
</reference>
<evidence type="ECO:0000256" key="6">
    <source>
        <dbReference type="ARBA" id="ARBA00023163"/>
    </source>
</evidence>
<keyword evidence="3" id="KW-0240">DNA-directed RNA polymerase</keyword>
<comment type="caution">
    <text evidence="10">The sequence shown here is derived from an EMBL/GenBank/DDBJ whole genome shotgun (WGS) entry which is preliminary data.</text>
</comment>
<dbReference type="SUPFAM" id="SSF56672">
    <property type="entry name" value="DNA/RNA polymerases"/>
    <property type="match status" value="1"/>
</dbReference>
<dbReference type="AlphaFoldDB" id="A0A443RWQ3"/>
<dbReference type="InterPro" id="IPR043502">
    <property type="entry name" value="DNA/RNA_pol_sf"/>
</dbReference>
<evidence type="ECO:0000313" key="10">
    <source>
        <dbReference type="EMBL" id="RWS19568.1"/>
    </source>
</evidence>
<feature type="domain" description="DNA-directed RNA polymerase N-terminal" evidence="9">
    <location>
        <begin position="3"/>
        <end position="142"/>
    </location>
</feature>
<evidence type="ECO:0000313" key="11">
    <source>
        <dbReference type="Proteomes" id="UP000288716"/>
    </source>
</evidence>
<dbReference type="Pfam" id="PF00940">
    <property type="entry name" value="RNA_pol"/>
    <property type="match status" value="1"/>
</dbReference>
<organism evidence="10 11">
    <name type="scientific">Leptotrombidium deliense</name>
    <dbReference type="NCBI Taxonomy" id="299467"/>
    <lineage>
        <taxon>Eukaryota</taxon>
        <taxon>Metazoa</taxon>
        <taxon>Ecdysozoa</taxon>
        <taxon>Arthropoda</taxon>
        <taxon>Chelicerata</taxon>
        <taxon>Arachnida</taxon>
        <taxon>Acari</taxon>
        <taxon>Acariformes</taxon>
        <taxon>Trombidiformes</taxon>
        <taxon>Prostigmata</taxon>
        <taxon>Anystina</taxon>
        <taxon>Parasitengona</taxon>
        <taxon>Trombiculoidea</taxon>
        <taxon>Trombiculidae</taxon>
        <taxon>Leptotrombidium</taxon>
    </lineage>
</organism>
<dbReference type="GO" id="GO:0034245">
    <property type="term" value="C:mitochondrial DNA-directed RNA polymerase complex"/>
    <property type="evidence" value="ECO:0007669"/>
    <property type="project" value="TreeGrafter"/>
</dbReference>